<dbReference type="EMBL" id="PHAH01000004">
    <property type="protein sequence ID" value="PKM89200.1"/>
    <property type="molecule type" value="Genomic_DNA"/>
</dbReference>
<dbReference type="GO" id="GO:0008360">
    <property type="term" value="P:regulation of cell shape"/>
    <property type="evidence" value="ECO:0007669"/>
    <property type="project" value="UniProtKB-KW"/>
</dbReference>
<comment type="subcellular location">
    <subcellularLocation>
        <location evidence="2">Cell membrane</location>
    </subcellularLocation>
    <subcellularLocation>
        <location evidence="1">Membrane</location>
        <topology evidence="1">Single-pass membrane protein</topology>
    </subcellularLocation>
</comment>
<evidence type="ECO:0000256" key="11">
    <source>
        <dbReference type="ARBA" id="ARBA00023136"/>
    </source>
</evidence>
<name>A0A2N2E3A8_9BACT</name>
<evidence type="ECO:0000256" key="9">
    <source>
        <dbReference type="ARBA" id="ARBA00022984"/>
    </source>
</evidence>
<keyword evidence="10 13" id="KW-1133">Transmembrane helix</keyword>
<evidence type="ECO:0000259" key="15">
    <source>
        <dbReference type="Pfam" id="PF03717"/>
    </source>
</evidence>
<evidence type="ECO:0000256" key="1">
    <source>
        <dbReference type="ARBA" id="ARBA00004167"/>
    </source>
</evidence>
<feature type="domain" description="Penicillin-binding protein transpeptidase" evidence="14">
    <location>
        <begin position="359"/>
        <end position="685"/>
    </location>
</feature>
<dbReference type="GO" id="GO:0009252">
    <property type="term" value="P:peptidoglycan biosynthetic process"/>
    <property type="evidence" value="ECO:0007669"/>
    <property type="project" value="UniProtKB-KW"/>
</dbReference>
<evidence type="ECO:0000256" key="4">
    <source>
        <dbReference type="ARBA" id="ARBA00022519"/>
    </source>
</evidence>
<comment type="caution">
    <text evidence="16">The sequence shown here is derived from an EMBL/GenBank/DDBJ whole genome shotgun (WGS) entry which is preliminary data.</text>
</comment>
<evidence type="ECO:0000259" key="14">
    <source>
        <dbReference type="Pfam" id="PF00905"/>
    </source>
</evidence>
<keyword evidence="7" id="KW-0378">Hydrolase</keyword>
<dbReference type="GO" id="GO:0006508">
    <property type="term" value="P:proteolysis"/>
    <property type="evidence" value="ECO:0007669"/>
    <property type="project" value="UniProtKB-KW"/>
</dbReference>
<dbReference type="Proteomes" id="UP000233325">
    <property type="component" value="Unassembled WGS sequence"/>
</dbReference>
<keyword evidence="6 13" id="KW-0812">Transmembrane</keyword>
<dbReference type="InterPro" id="IPR012338">
    <property type="entry name" value="Beta-lactam/transpept-like"/>
</dbReference>
<keyword evidence="9" id="KW-0573">Peptidoglycan synthesis</keyword>
<dbReference type="PANTHER" id="PTHR30627:SF2">
    <property type="entry name" value="PEPTIDOGLYCAN D,D-TRANSPEPTIDASE MRDA"/>
    <property type="match status" value="1"/>
</dbReference>
<proteinExistence type="predicted"/>
<evidence type="ECO:0000256" key="2">
    <source>
        <dbReference type="ARBA" id="ARBA00004236"/>
    </source>
</evidence>
<evidence type="ECO:0000256" key="5">
    <source>
        <dbReference type="ARBA" id="ARBA00022670"/>
    </source>
</evidence>
<dbReference type="GO" id="GO:0005886">
    <property type="term" value="C:plasma membrane"/>
    <property type="evidence" value="ECO:0007669"/>
    <property type="project" value="UniProtKB-SubCell"/>
</dbReference>
<dbReference type="Gene3D" id="3.90.1310.10">
    <property type="entry name" value="Penicillin-binding protein 2a (Domain 2)"/>
    <property type="match status" value="1"/>
</dbReference>
<feature type="transmembrane region" description="Helical" evidence="13">
    <location>
        <begin position="69"/>
        <end position="89"/>
    </location>
</feature>
<keyword evidence="5" id="KW-0645">Protease</keyword>
<dbReference type="InterPro" id="IPR036138">
    <property type="entry name" value="PBP_dimer_sf"/>
</dbReference>
<keyword evidence="8" id="KW-0133">Cell shape</keyword>
<accession>A0A2N2E3A8</accession>
<keyword evidence="11 13" id="KW-0472">Membrane</keyword>
<reference evidence="16 17" key="1">
    <citation type="journal article" date="2017" name="ISME J.">
        <title>Potential for microbial H2 and metal transformations associated with novel bacteria and archaea in deep terrestrial subsurface sediments.</title>
        <authorList>
            <person name="Hernsdorf A.W."/>
            <person name="Amano Y."/>
            <person name="Miyakawa K."/>
            <person name="Ise K."/>
            <person name="Suzuki Y."/>
            <person name="Anantharaman K."/>
            <person name="Probst A."/>
            <person name="Burstein D."/>
            <person name="Thomas B.C."/>
            <person name="Banfield J.F."/>
        </authorList>
    </citation>
    <scope>NUCLEOTIDE SEQUENCE [LARGE SCALE GENOMIC DNA]</scope>
    <source>
        <strain evidence="16">HGW-Falkowbacteria-2</strain>
    </source>
</reference>
<dbReference type="GO" id="GO:0071972">
    <property type="term" value="F:peptidoglycan L,D-transpeptidase activity"/>
    <property type="evidence" value="ECO:0007669"/>
    <property type="project" value="TreeGrafter"/>
</dbReference>
<keyword evidence="3" id="KW-1003">Cell membrane</keyword>
<dbReference type="GO" id="GO:0071555">
    <property type="term" value="P:cell wall organization"/>
    <property type="evidence" value="ECO:0007669"/>
    <property type="project" value="UniProtKB-KW"/>
</dbReference>
<dbReference type="InterPro" id="IPR005311">
    <property type="entry name" value="PBP_dimer"/>
</dbReference>
<gene>
    <name evidence="16" type="primary">mrdA</name>
    <name evidence="16" type="ORF">CVU83_00515</name>
</gene>
<keyword evidence="12" id="KW-0961">Cell wall biogenesis/degradation</keyword>
<dbReference type="InterPro" id="IPR017790">
    <property type="entry name" value="Penicillin-binding_protein_2"/>
</dbReference>
<dbReference type="GO" id="GO:0008658">
    <property type="term" value="F:penicillin binding"/>
    <property type="evidence" value="ECO:0007669"/>
    <property type="project" value="InterPro"/>
</dbReference>
<dbReference type="InterPro" id="IPR050515">
    <property type="entry name" value="Beta-lactam/transpept"/>
</dbReference>
<dbReference type="Gene3D" id="3.40.710.10">
    <property type="entry name" value="DD-peptidase/beta-lactamase superfamily"/>
    <property type="match status" value="1"/>
</dbReference>
<evidence type="ECO:0000256" key="6">
    <source>
        <dbReference type="ARBA" id="ARBA00022692"/>
    </source>
</evidence>
<evidence type="ECO:0000256" key="13">
    <source>
        <dbReference type="SAM" id="Phobius"/>
    </source>
</evidence>
<dbReference type="InterPro" id="IPR001460">
    <property type="entry name" value="PCN-bd_Tpept"/>
</dbReference>
<evidence type="ECO:0000256" key="7">
    <source>
        <dbReference type="ARBA" id="ARBA00022801"/>
    </source>
</evidence>
<keyword evidence="4" id="KW-0997">Cell inner membrane</keyword>
<dbReference type="PANTHER" id="PTHR30627">
    <property type="entry name" value="PEPTIDOGLYCAN D,D-TRANSPEPTIDASE"/>
    <property type="match status" value="1"/>
</dbReference>
<organism evidence="16 17">
    <name type="scientific">Candidatus Falkowbacteria bacterium HGW-Falkowbacteria-2</name>
    <dbReference type="NCBI Taxonomy" id="2013769"/>
    <lineage>
        <taxon>Bacteria</taxon>
        <taxon>Candidatus Falkowiibacteriota</taxon>
    </lineage>
</organism>
<evidence type="ECO:0000256" key="10">
    <source>
        <dbReference type="ARBA" id="ARBA00022989"/>
    </source>
</evidence>
<dbReference type="Pfam" id="PF03717">
    <property type="entry name" value="PBP_dimer"/>
    <property type="match status" value="1"/>
</dbReference>
<dbReference type="Pfam" id="PF00905">
    <property type="entry name" value="Transpeptidase"/>
    <property type="match status" value="1"/>
</dbReference>
<evidence type="ECO:0000256" key="12">
    <source>
        <dbReference type="ARBA" id="ARBA00023316"/>
    </source>
</evidence>
<protein>
    <submittedName>
        <fullName evidence="16">Penicillin-binding protein 2</fullName>
    </submittedName>
</protein>
<evidence type="ECO:0000256" key="8">
    <source>
        <dbReference type="ARBA" id="ARBA00022960"/>
    </source>
</evidence>
<evidence type="ECO:0000313" key="16">
    <source>
        <dbReference type="EMBL" id="PKM89200.1"/>
    </source>
</evidence>
<dbReference type="AlphaFoldDB" id="A0A2N2E3A8"/>
<sequence length="693" mass="76950">MGTFKKKRFFLGSYTAADNSSDPFVIKEGGFKFGELKDSAYYTDWTEHSFISDSKDKEVVGRTFNSKKILPIQVIIIVLMFVLGARTAWLQVARGAHYASLAEGNRLRIENIEPKRGIIYDSQGKALVSNTANFVLSLRPIDLPRDELERDESLRYLSSILDDAPQNTAVSNSAVDMVLDGPSFALMKEALAKIRPRSLEAYQPIFIKDNIEYDKALRLILERDSLPGVIIDIKIRRQYPYTAGSAALDEGGQISSLAHILGYTGKITDEALKRLGSQYSLIDYVGKTGLEYSWEQDLKGINGRTNIEVDALGRRKKIVSETPPVAGYNLKLSLDLELQRRAEEVTKEWMEKTNTHRASVIIMNPQNGSILALVSLPAYDNNLFARGITQAEYDVFLKDENNPLFNRAISGEMPSGSTIKPVVAAAALQENVISENTSFLSNGGIRIGQWYFPDWKAGGHGTTNVRKAIAESVNTFFYYIGGGYQDFTGLGVDRLVRYMRLFGMGEKSGIDLNGESAGFMPSREWKEEVKKEAWYIGDTYHISIGQGDVIVTPLQVANFTAAVANGGKLFKPTLVSALLSEDNQVVRSIEPEIIRENCIDSYNLQVVREGMRQAVTAGSARSLSVLPVSSGGKTGTAQWSSKKANHAWFTGFAPYENPEMVITVLVEEGREGSEVAVPIAREIMQWYFRNHVE</sequence>
<dbReference type="SUPFAM" id="SSF56519">
    <property type="entry name" value="Penicillin binding protein dimerisation domain"/>
    <property type="match status" value="1"/>
</dbReference>
<dbReference type="GO" id="GO:0009002">
    <property type="term" value="F:serine-type D-Ala-D-Ala carboxypeptidase activity"/>
    <property type="evidence" value="ECO:0007669"/>
    <property type="project" value="InterPro"/>
</dbReference>
<feature type="domain" description="Penicillin-binding protein dimerisation" evidence="15">
    <location>
        <begin position="112"/>
        <end position="316"/>
    </location>
</feature>
<dbReference type="NCBIfam" id="TIGR03423">
    <property type="entry name" value="pbp2_mrdA"/>
    <property type="match status" value="1"/>
</dbReference>
<evidence type="ECO:0000256" key="3">
    <source>
        <dbReference type="ARBA" id="ARBA00022475"/>
    </source>
</evidence>
<evidence type="ECO:0000313" key="17">
    <source>
        <dbReference type="Proteomes" id="UP000233325"/>
    </source>
</evidence>
<dbReference type="SUPFAM" id="SSF56601">
    <property type="entry name" value="beta-lactamase/transpeptidase-like"/>
    <property type="match status" value="1"/>
</dbReference>